<reference evidence="3" key="5">
    <citation type="submission" date="2020-04" db="EMBL/GenBank/DDBJ databases">
        <authorList>
            <person name="Malone M K."/>
            <person name="Farrell D."/>
            <person name="Malone K."/>
        </authorList>
    </citation>
    <scope>NUCLEOTIDE SEQUENCE</scope>
    <source>
        <strain evidence="3">AF2122/97</strain>
    </source>
</reference>
<dbReference type="SMR" id="A0A1R3Y4M2"/>
<feature type="compositionally biased region" description="Basic and acidic residues" evidence="1">
    <location>
        <begin position="14"/>
        <end position="27"/>
    </location>
</feature>
<organism evidence="3 4">
    <name type="scientific">Mycobacterium bovis (strain ATCC BAA-935 / AF2122/97)</name>
    <dbReference type="NCBI Taxonomy" id="233413"/>
    <lineage>
        <taxon>Bacteria</taxon>
        <taxon>Bacillati</taxon>
        <taxon>Actinomycetota</taxon>
        <taxon>Actinomycetes</taxon>
        <taxon>Mycobacteriales</taxon>
        <taxon>Mycobacteriaceae</taxon>
        <taxon>Mycobacterium</taxon>
        <taxon>Mycobacterium tuberculosis complex</taxon>
    </lineage>
</organism>
<keyword evidence="4" id="KW-1185">Reference proteome</keyword>
<dbReference type="EMBL" id="LR777660">
    <property type="protein sequence ID" value="CAB0187889.1"/>
    <property type="molecule type" value="Genomic_DNA"/>
</dbReference>
<name>A0A1R3Y4M2_MYCBO</name>
<dbReference type="AlphaFoldDB" id="A0A1R3Y4M2"/>
<evidence type="ECO:0000313" key="2">
    <source>
        <dbReference type="EMBL" id="CAB0187889.1"/>
    </source>
</evidence>
<evidence type="ECO:0000256" key="1">
    <source>
        <dbReference type="SAM" id="MobiDB-lite"/>
    </source>
</evidence>
<feature type="region of interest" description="Disordered" evidence="1">
    <location>
        <begin position="1"/>
        <end position="27"/>
    </location>
</feature>
<evidence type="ECO:0000313" key="4">
    <source>
        <dbReference type="Proteomes" id="UP000001419"/>
    </source>
</evidence>
<proteinExistence type="predicted"/>
<dbReference type="Proteomes" id="UP000001419">
    <property type="component" value="Chromosome"/>
</dbReference>
<reference evidence="2" key="4">
    <citation type="submission" date="2020-02" db="EMBL/GenBank/DDBJ databases">
        <authorList>
            <person name="Farrell D."/>
            <person name="Gordon V S."/>
        </authorList>
    </citation>
    <scope>NUCLEOTIDE SEQUENCE</scope>
    <source>
        <strain evidence="2">AF2122/97</strain>
    </source>
</reference>
<protein>
    <submittedName>
        <fullName evidence="3">Hypothetical short protein</fullName>
    </submittedName>
</protein>
<accession>A0A1R3Y4M2</accession>
<sequence>MPASSLGTGSPAADRLDATHERRREVI</sequence>
<reference evidence="3" key="2">
    <citation type="submission" date="2016-12" db="EMBL/GenBank/DDBJ databases">
        <authorList>
            <person name="Malone K.M."/>
        </authorList>
    </citation>
    <scope>NUCLEOTIDE SEQUENCE</scope>
    <source>
        <strain evidence="3">AF2122/97</strain>
    </source>
</reference>
<gene>
    <name evidence="3" type="ordered locus">BQ2027_MB3629A</name>
</gene>
<reference evidence="4" key="3">
    <citation type="journal article" date="2017" name="Genome Announc.">
        <title>Updated reference genome sequence and annotation of Mycobacterium bovis AF2122/97.</title>
        <authorList>
            <person name="Malone K.M."/>
            <person name="Farrell D."/>
            <person name="Stuber T.P."/>
            <person name="Schubert O.T."/>
            <person name="Aebersold R."/>
            <person name="Robbe-Austerman S."/>
            <person name="Gordon S.V."/>
        </authorList>
    </citation>
    <scope>NUCLEOTIDE SEQUENCE [LARGE SCALE GENOMIC DNA]</scope>
    <source>
        <strain evidence="4">ATCC BAA-935 / AF2122/97</strain>
    </source>
</reference>
<reference evidence="4" key="1">
    <citation type="journal article" date="2003" name="Proc. Natl. Acad. Sci. U.S.A.">
        <title>The complete genome sequence of Mycobacterium bovis.</title>
        <authorList>
            <person name="Garnier T."/>
            <person name="Eiglmeier K."/>
            <person name="Camus J.-C."/>
            <person name="Medina N."/>
            <person name="Mansoor H."/>
            <person name="Pryor M."/>
            <person name="Duthoy S."/>
            <person name="Grondin S."/>
            <person name="Lacroix C."/>
            <person name="Monsempe C."/>
            <person name="Simon S."/>
            <person name="Harris B."/>
            <person name="Atkin R."/>
            <person name="Doggett J."/>
            <person name="Mayes R."/>
            <person name="Keating L."/>
            <person name="Wheeler P.R."/>
            <person name="Parkhill J."/>
            <person name="Barrell B.G."/>
            <person name="Cole S.T."/>
            <person name="Gordon S.V."/>
            <person name="Hewinson R.G."/>
        </authorList>
    </citation>
    <scope>NUCLEOTIDE SEQUENCE [LARGE SCALE GENOMIC DNA]</scope>
    <source>
        <strain evidence="4">ATCC BAA-935 / AF2122/97</strain>
    </source>
</reference>
<evidence type="ECO:0000313" key="3">
    <source>
        <dbReference type="EMBL" id="SIU02257.1"/>
    </source>
</evidence>
<dbReference type="KEGG" id="mbo:BQ2027_MB3629A"/>
<dbReference type="EMBL" id="LT708304">
    <property type="protein sequence ID" value="SIU02257.1"/>
    <property type="molecule type" value="Genomic_DNA"/>
</dbReference>